<evidence type="ECO:0000256" key="8">
    <source>
        <dbReference type="ARBA" id="ARBA00023004"/>
    </source>
</evidence>
<dbReference type="GO" id="GO:0046872">
    <property type="term" value="F:metal ion binding"/>
    <property type="evidence" value="ECO:0007669"/>
    <property type="project" value="UniProtKB-KW"/>
</dbReference>
<dbReference type="GO" id="GO:0140663">
    <property type="term" value="F:ATP-dependent FeS chaperone activity"/>
    <property type="evidence" value="ECO:0007669"/>
    <property type="project" value="InterPro"/>
</dbReference>
<evidence type="ECO:0000256" key="2">
    <source>
        <dbReference type="ARBA" id="ARBA00004496"/>
    </source>
</evidence>
<proteinExistence type="inferred from homology"/>
<keyword evidence="7" id="KW-0067">ATP-binding</keyword>
<accession>A0A4P9Z4T5</accession>
<evidence type="ECO:0000256" key="6">
    <source>
        <dbReference type="ARBA" id="ARBA00022741"/>
    </source>
</evidence>
<dbReference type="Proteomes" id="UP000278143">
    <property type="component" value="Unassembled WGS sequence"/>
</dbReference>
<comment type="caution">
    <text evidence="10">Lacks conserved residue(s) required for the propagation of feature annotation.</text>
</comment>
<comment type="subcellular location">
    <subcellularLocation>
        <location evidence="2 10">Cytoplasm</location>
    </subcellularLocation>
    <subcellularLocation>
        <location evidence="1">Nucleus</location>
    </subcellularLocation>
</comment>
<dbReference type="HAMAP" id="MF_02040">
    <property type="entry name" value="Mrp_NBP35"/>
    <property type="match status" value="1"/>
</dbReference>
<dbReference type="GO" id="GO:0016226">
    <property type="term" value="P:iron-sulfur cluster assembly"/>
    <property type="evidence" value="ECO:0007669"/>
    <property type="project" value="UniProtKB-UniRule"/>
</dbReference>
<evidence type="ECO:0000256" key="10">
    <source>
        <dbReference type="HAMAP-Rule" id="MF_03038"/>
    </source>
</evidence>
<dbReference type="Gene3D" id="3.40.50.300">
    <property type="entry name" value="P-loop containing nucleotide triphosphate hydrolases"/>
    <property type="match status" value="1"/>
</dbReference>
<dbReference type="PANTHER" id="PTHR23264">
    <property type="entry name" value="NUCLEOTIDE-BINDING PROTEIN NBP35 YEAST -RELATED"/>
    <property type="match status" value="1"/>
</dbReference>
<evidence type="ECO:0000256" key="5">
    <source>
        <dbReference type="ARBA" id="ARBA00022723"/>
    </source>
</evidence>
<dbReference type="GO" id="GO:0016787">
    <property type="term" value="F:hydrolase activity"/>
    <property type="evidence" value="ECO:0007669"/>
    <property type="project" value="UniProtKB-KW"/>
</dbReference>
<keyword evidence="9 10" id="KW-0411">Iron-sulfur</keyword>
<name>A0A4P9Z4T5_9FUNG</name>
<keyword evidence="11" id="KW-0378">Hydrolase</keyword>
<keyword evidence="4 10" id="KW-0963">Cytoplasm</keyword>
<evidence type="ECO:0000256" key="1">
    <source>
        <dbReference type="ARBA" id="ARBA00004123"/>
    </source>
</evidence>
<feature type="binding site" evidence="10">
    <location>
        <position position="236"/>
    </location>
    <ligand>
        <name>[4Fe-4S] cluster</name>
        <dbReference type="ChEBI" id="CHEBI:49883"/>
        <label>2</label>
        <note>ligand shared with heterodimeric partner</note>
    </ligand>
</feature>
<feature type="binding site" evidence="10">
    <location>
        <position position="239"/>
    </location>
    <ligand>
        <name>[4Fe-4S] cluster</name>
        <dbReference type="ChEBI" id="CHEBI:49883"/>
        <label>2</label>
        <note>ligand shared with heterodimeric partner</note>
    </ligand>
</feature>
<dbReference type="EMBL" id="KZ989274">
    <property type="protein sequence ID" value="RKP27082.1"/>
    <property type="molecule type" value="Genomic_DNA"/>
</dbReference>
<dbReference type="InterPro" id="IPR027417">
    <property type="entry name" value="P-loop_NTPase"/>
</dbReference>
<dbReference type="AlphaFoldDB" id="A0A4P9Z4T5"/>
<dbReference type="OrthoDB" id="1741334at2759"/>
<dbReference type="InterPro" id="IPR019591">
    <property type="entry name" value="Mrp/NBP35_ATP-bd"/>
</dbReference>
<dbReference type="Pfam" id="PF10609">
    <property type="entry name" value="ParA"/>
    <property type="match status" value="1"/>
</dbReference>
<gene>
    <name evidence="10" type="primary">NBP35</name>
    <name evidence="11" type="ORF">SYNPS1DRAFT_32561</name>
</gene>
<keyword evidence="12" id="KW-1185">Reference proteome</keyword>
<keyword evidence="6" id="KW-0547">Nucleotide-binding</keyword>
<dbReference type="PROSITE" id="PS01215">
    <property type="entry name" value="MRP"/>
    <property type="match status" value="1"/>
</dbReference>
<dbReference type="GO" id="GO:0051539">
    <property type="term" value="F:4 iron, 4 sulfur cluster binding"/>
    <property type="evidence" value="ECO:0007669"/>
    <property type="project" value="UniProtKB-UniRule"/>
</dbReference>
<dbReference type="GO" id="GO:0005634">
    <property type="term" value="C:nucleus"/>
    <property type="evidence" value="ECO:0007669"/>
    <property type="project" value="UniProtKB-SubCell"/>
</dbReference>
<sequence>MQRIPARLPGTASEQAGKADACAGCPNQQLCATAPKGPDPDIAVIRDRLATVRRKILVLSGKGGVGNSTFTGQLAFSPAAVPDHALQVGVVDVDICGPSIPRVMGVEGERVHQAMTGWQPVYADDNLAVMSVGFLLRESADAVIWRGPKKNGLIKQFLKDVDWGELDYLLVDTPPGTSDEHLSLVQYLRDAGVDGALVVTTPQEVALADVRKELNFCKKVGLRVLGVAENMAGFVCPNCKGASEIFPATSGGARRMADEFGVPFLGSVPLDPLIGKSCDHGESFVEKYPESPASTAFMAIVQALREQIERT</sequence>
<dbReference type="InterPro" id="IPR000808">
    <property type="entry name" value="Mrp-like_CS"/>
</dbReference>
<dbReference type="InterPro" id="IPR033756">
    <property type="entry name" value="YlxH/NBP35"/>
</dbReference>
<comment type="function">
    <text evidence="10">Component of the cytosolic iron-sulfur (Fe/S) protein assembly (CIA) machinery. Required for maturation of extramitochondrial Fe-S proteins. The NBP35-CFD1 heterotetramer forms a Fe-S scaffold complex, mediating the de novo assembly of an Fe-S cluster and its transfer to target apoproteins.</text>
</comment>
<protein>
    <submittedName>
        <fullName evidence="11">P-loop containing nucleoside triphosphate hydrolase protein</fullName>
    </submittedName>
</protein>
<keyword evidence="3 10" id="KW-0004">4Fe-4S</keyword>
<evidence type="ECO:0000256" key="9">
    <source>
        <dbReference type="ARBA" id="ARBA00023014"/>
    </source>
</evidence>
<evidence type="ECO:0000313" key="12">
    <source>
        <dbReference type="Proteomes" id="UP000278143"/>
    </source>
</evidence>
<keyword evidence="8 10" id="KW-0408">Iron</keyword>
<comment type="similarity">
    <text evidence="10">Belongs to the Mrp/NBP35 ATP-binding proteins family. NUBP1/NBP35 subfamily.</text>
</comment>
<evidence type="ECO:0000256" key="4">
    <source>
        <dbReference type="ARBA" id="ARBA00022490"/>
    </source>
</evidence>
<evidence type="ECO:0000256" key="7">
    <source>
        <dbReference type="ARBA" id="ARBA00022840"/>
    </source>
</evidence>
<dbReference type="GO" id="GO:1904564">
    <property type="term" value="C:cytosolic [4Fe-4S] assembly scaffold complex"/>
    <property type="evidence" value="ECO:0007669"/>
    <property type="project" value="UniProtKB-ARBA"/>
</dbReference>
<dbReference type="SUPFAM" id="SSF52540">
    <property type="entry name" value="P-loop containing nucleoside triphosphate hydrolases"/>
    <property type="match status" value="1"/>
</dbReference>
<reference evidence="12" key="1">
    <citation type="journal article" date="2018" name="Nat. Microbiol.">
        <title>Leveraging single-cell genomics to expand the fungal tree of life.</title>
        <authorList>
            <person name="Ahrendt S.R."/>
            <person name="Quandt C.A."/>
            <person name="Ciobanu D."/>
            <person name="Clum A."/>
            <person name="Salamov A."/>
            <person name="Andreopoulos B."/>
            <person name="Cheng J.F."/>
            <person name="Woyke T."/>
            <person name="Pelin A."/>
            <person name="Henrissat B."/>
            <person name="Reynolds N.K."/>
            <person name="Benny G.L."/>
            <person name="Smith M.E."/>
            <person name="James T.Y."/>
            <person name="Grigoriev I.V."/>
        </authorList>
    </citation>
    <scope>NUCLEOTIDE SEQUENCE [LARGE SCALE GENOMIC DNA]</scope>
    <source>
        <strain evidence="12">Benny S71-1</strain>
    </source>
</reference>
<dbReference type="HAMAP" id="MF_03038">
    <property type="entry name" value="NUBP1"/>
    <property type="match status" value="1"/>
</dbReference>
<evidence type="ECO:0000313" key="11">
    <source>
        <dbReference type="EMBL" id="RKP27082.1"/>
    </source>
</evidence>
<dbReference type="PANTHER" id="PTHR23264:SF35">
    <property type="entry name" value="CYTOSOLIC FE-S CLUSTER ASSEMBLY FACTOR NUBP1"/>
    <property type="match status" value="1"/>
</dbReference>
<dbReference type="CDD" id="cd02037">
    <property type="entry name" value="Mrp_NBP35"/>
    <property type="match status" value="1"/>
</dbReference>
<organism evidence="11 12">
    <name type="scientific">Syncephalis pseudoplumigaleata</name>
    <dbReference type="NCBI Taxonomy" id="1712513"/>
    <lineage>
        <taxon>Eukaryota</taxon>
        <taxon>Fungi</taxon>
        <taxon>Fungi incertae sedis</taxon>
        <taxon>Zoopagomycota</taxon>
        <taxon>Zoopagomycotina</taxon>
        <taxon>Zoopagomycetes</taxon>
        <taxon>Zoopagales</taxon>
        <taxon>Piptocephalidaceae</taxon>
        <taxon>Syncephalis</taxon>
    </lineage>
</organism>
<evidence type="ECO:0000256" key="3">
    <source>
        <dbReference type="ARBA" id="ARBA00022485"/>
    </source>
</evidence>
<keyword evidence="5 10" id="KW-0479">Metal-binding</keyword>
<dbReference type="FunFam" id="3.40.50.300:FF:000427">
    <property type="entry name" value="Cytosolic Fe-S cluster assembly factor NUBP1"/>
    <property type="match status" value="1"/>
</dbReference>
<dbReference type="GO" id="GO:0005829">
    <property type="term" value="C:cytosol"/>
    <property type="evidence" value="ECO:0007669"/>
    <property type="project" value="TreeGrafter"/>
</dbReference>
<dbReference type="GO" id="GO:0005524">
    <property type="term" value="F:ATP binding"/>
    <property type="evidence" value="ECO:0007669"/>
    <property type="project" value="UniProtKB-KW"/>
</dbReference>
<dbReference type="InterPro" id="IPR028601">
    <property type="entry name" value="NUBP1/Nbp35"/>
</dbReference>